<dbReference type="EMBL" id="CDMZ01004768">
    <property type="protein sequence ID" value="CEM50839.1"/>
    <property type="molecule type" value="Genomic_DNA"/>
</dbReference>
<organism evidence="3">
    <name type="scientific">Chromera velia CCMP2878</name>
    <dbReference type="NCBI Taxonomy" id="1169474"/>
    <lineage>
        <taxon>Eukaryota</taxon>
        <taxon>Sar</taxon>
        <taxon>Alveolata</taxon>
        <taxon>Colpodellida</taxon>
        <taxon>Chromeraceae</taxon>
        <taxon>Chromera</taxon>
    </lineage>
</organism>
<dbReference type="InterPro" id="IPR013766">
    <property type="entry name" value="Thioredoxin_domain"/>
</dbReference>
<dbReference type="PROSITE" id="PS00194">
    <property type="entry name" value="THIOREDOXIN_1"/>
    <property type="match status" value="1"/>
</dbReference>
<dbReference type="Gene3D" id="3.40.30.10">
    <property type="entry name" value="Glutaredoxin"/>
    <property type="match status" value="1"/>
</dbReference>
<gene>
    <name evidence="3" type="ORF">Cvel_34818</name>
</gene>
<dbReference type="InterPro" id="IPR017937">
    <property type="entry name" value="Thioredoxin_CS"/>
</dbReference>
<dbReference type="PANTHER" id="PTHR46115">
    <property type="entry name" value="THIOREDOXIN-LIKE PROTEIN 1"/>
    <property type="match status" value="1"/>
</dbReference>
<dbReference type="VEuPathDB" id="CryptoDB:Cvel_34818"/>
<dbReference type="PhylomeDB" id="A0A0G4I1W7"/>
<dbReference type="PROSITE" id="PS51352">
    <property type="entry name" value="THIOREDOXIN_2"/>
    <property type="match status" value="1"/>
</dbReference>
<dbReference type="SUPFAM" id="SSF52833">
    <property type="entry name" value="Thioredoxin-like"/>
    <property type="match status" value="1"/>
</dbReference>
<accession>A0A0G4I1W7</accession>
<evidence type="ECO:0000313" key="3">
    <source>
        <dbReference type="EMBL" id="CEM50839.1"/>
    </source>
</evidence>
<feature type="domain" description="Thioredoxin" evidence="2">
    <location>
        <begin position="1"/>
        <end position="115"/>
    </location>
</feature>
<keyword evidence="1" id="KW-1015">Disulfide bond</keyword>
<evidence type="ECO:0000256" key="1">
    <source>
        <dbReference type="ARBA" id="ARBA00023157"/>
    </source>
</evidence>
<dbReference type="Pfam" id="PF00085">
    <property type="entry name" value="Thioredoxin"/>
    <property type="match status" value="1"/>
</dbReference>
<dbReference type="AlphaFoldDB" id="A0A0G4I1W7"/>
<proteinExistence type="predicted"/>
<evidence type="ECO:0000259" key="2">
    <source>
        <dbReference type="PROSITE" id="PS51352"/>
    </source>
</evidence>
<protein>
    <recommendedName>
        <fullName evidence="2">Thioredoxin domain-containing protein</fullName>
    </recommendedName>
</protein>
<reference evidence="3" key="1">
    <citation type="submission" date="2014-11" db="EMBL/GenBank/DDBJ databases">
        <authorList>
            <person name="Otto D Thomas"/>
            <person name="Naeem Raeece"/>
        </authorList>
    </citation>
    <scope>NUCLEOTIDE SEQUENCE</scope>
</reference>
<dbReference type="InterPro" id="IPR036249">
    <property type="entry name" value="Thioredoxin-like_sf"/>
</dbReference>
<name>A0A0G4I1W7_9ALVE</name>
<sequence length="121" mass="13660">MPPKALQSTISDDDTFKATVEDDSDPRLHVVDVHATWCGPCKQMIPTWKSLQLNYDNFDDRINLVICDAEKIATFEKYKGTACPRFIFYKGGKEVENVEGANAPAILRAIEHHVPPLEQED</sequence>